<evidence type="ECO:0008006" key="6">
    <source>
        <dbReference type="Google" id="ProtNLM"/>
    </source>
</evidence>
<evidence type="ECO:0000313" key="5">
    <source>
        <dbReference type="Proteomes" id="UP000240571"/>
    </source>
</evidence>
<evidence type="ECO:0000313" key="4">
    <source>
        <dbReference type="Proteomes" id="UP000095081"/>
    </source>
</evidence>
<organism evidence="3 5">
    <name type="scientific">Pseudomonas aylmerensis</name>
    <dbReference type="NCBI Taxonomy" id="1869229"/>
    <lineage>
        <taxon>Bacteria</taxon>
        <taxon>Pseudomonadati</taxon>
        <taxon>Pseudomonadota</taxon>
        <taxon>Gammaproteobacteria</taxon>
        <taxon>Pseudomonadales</taxon>
        <taxon>Pseudomonadaceae</taxon>
        <taxon>Pseudomonas</taxon>
    </lineage>
</organism>
<keyword evidence="4" id="KW-1185">Reference proteome</keyword>
<feature type="chain" id="PRO_5015555153" description="Lipoprotein" evidence="1">
    <location>
        <begin position="24"/>
        <end position="68"/>
    </location>
</feature>
<dbReference type="OrthoDB" id="7026709at2"/>
<reference evidence="2 4" key="1">
    <citation type="submission" date="2016-06" db="EMBL/GenBank/DDBJ databases">
        <title>Draft genome sequence of Pseudomonas sp. S1E40, a novel strain antagonistic activity to fungal plant pathogen.</title>
        <authorList>
            <person name="Tambong J.T."/>
            <person name="Tchagang C."/>
            <person name="Xu R."/>
        </authorList>
    </citation>
    <scope>NUCLEOTIDE SEQUENCE [LARGE SCALE GENOMIC DNA]</scope>
    <source>
        <strain evidence="2 4">S1E40</strain>
    </source>
</reference>
<dbReference type="EMBL" id="MAUE01000010">
    <property type="protein sequence ID" value="OCW29348.1"/>
    <property type="molecule type" value="Genomic_DNA"/>
</dbReference>
<comment type="caution">
    <text evidence="3">The sequence shown here is derived from an EMBL/GenBank/DDBJ whole genome shotgun (WGS) entry which is preliminary data.</text>
</comment>
<evidence type="ECO:0000313" key="2">
    <source>
        <dbReference type="EMBL" id="OCW29348.1"/>
    </source>
</evidence>
<dbReference type="RefSeq" id="WP_065901909.1">
    <property type="nucleotide sequence ID" value="NZ_MAUE01000010.1"/>
</dbReference>
<accession>A0A2T4FS68</accession>
<keyword evidence="1" id="KW-0732">Signal</keyword>
<evidence type="ECO:0000256" key="1">
    <source>
        <dbReference type="SAM" id="SignalP"/>
    </source>
</evidence>
<dbReference type="PROSITE" id="PS51257">
    <property type="entry name" value="PROKAR_LIPOPROTEIN"/>
    <property type="match status" value="1"/>
</dbReference>
<dbReference type="AlphaFoldDB" id="A0A2T4FS68"/>
<proteinExistence type="predicted"/>
<protein>
    <recommendedName>
        <fullName evidence="6">Lipoprotein</fullName>
    </recommendedName>
</protein>
<name>A0A2T4FS68_9PSED</name>
<sequence>MRLNLIKTMLIAGVVLLSGCAGVSTSTCLSEGCQSFDGHGAANATKVNVGGSGLGSSFSQYSSGLLHD</sequence>
<gene>
    <name evidence="2" type="ORF">BBG20_07800</name>
    <name evidence="3" type="ORF">C9382_22470</name>
</gene>
<feature type="signal peptide" evidence="1">
    <location>
        <begin position="1"/>
        <end position="23"/>
    </location>
</feature>
<dbReference type="Proteomes" id="UP000095081">
    <property type="component" value="Unassembled WGS sequence"/>
</dbReference>
<dbReference type="Proteomes" id="UP000240571">
    <property type="component" value="Unassembled WGS sequence"/>
</dbReference>
<evidence type="ECO:0000313" key="3">
    <source>
        <dbReference type="EMBL" id="PTC26286.1"/>
    </source>
</evidence>
<dbReference type="EMBL" id="PYWW01000048">
    <property type="protein sequence ID" value="PTC26286.1"/>
    <property type="molecule type" value="Genomic_DNA"/>
</dbReference>
<reference evidence="3 5" key="2">
    <citation type="submission" date="2018-03" db="EMBL/GenBank/DDBJ databases">
        <title>Diversity of bacteria associated with corn roots inoculated with woodland soils in Canada, and Description of Pseudomonas aylmerense sp. nov.</title>
        <authorList>
            <person name="Tambong J.T."/>
            <person name="Xu R."/>
            <person name="Tchagang C."/>
        </authorList>
    </citation>
    <scope>NUCLEOTIDE SEQUENCE [LARGE SCALE GENOMIC DNA]</scope>
    <source>
        <strain evidence="3 5">S1E44</strain>
    </source>
</reference>